<dbReference type="PANTHER" id="PTHR30346:SF17">
    <property type="entry name" value="LYSR FAMILY TRANSCRIPTIONAL REGULATOR"/>
    <property type="match status" value="1"/>
</dbReference>
<dbReference type="SUPFAM" id="SSF46785">
    <property type="entry name" value="Winged helix' DNA-binding domain"/>
    <property type="match status" value="1"/>
</dbReference>
<dbReference type="EMBL" id="CP084930">
    <property type="protein sequence ID" value="USI73144.1"/>
    <property type="molecule type" value="Genomic_DNA"/>
</dbReference>
<evidence type="ECO:0000256" key="4">
    <source>
        <dbReference type="ARBA" id="ARBA00023163"/>
    </source>
</evidence>
<keyword evidence="3" id="KW-0238">DNA-binding</keyword>
<feature type="domain" description="HTH lysR-type" evidence="5">
    <location>
        <begin position="14"/>
        <end position="71"/>
    </location>
</feature>
<dbReference type="SUPFAM" id="SSF53850">
    <property type="entry name" value="Periplasmic binding protein-like II"/>
    <property type="match status" value="1"/>
</dbReference>
<proteinExistence type="inferred from homology"/>
<gene>
    <name evidence="6" type="ORF">LHA26_01280</name>
</gene>
<dbReference type="InterPro" id="IPR036390">
    <property type="entry name" value="WH_DNA-bd_sf"/>
</dbReference>
<accession>A0ABY4X8E1</accession>
<dbReference type="InterPro" id="IPR000847">
    <property type="entry name" value="LysR_HTH_N"/>
</dbReference>
<evidence type="ECO:0000256" key="3">
    <source>
        <dbReference type="ARBA" id="ARBA00023125"/>
    </source>
</evidence>
<dbReference type="Pfam" id="PF00126">
    <property type="entry name" value="HTH_1"/>
    <property type="match status" value="1"/>
</dbReference>
<dbReference type="Proteomes" id="UP001056937">
    <property type="component" value="Chromosome 1"/>
</dbReference>
<evidence type="ECO:0000259" key="5">
    <source>
        <dbReference type="PROSITE" id="PS50931"/>
    </source>
</evidence>
<dbReference type="CDD" id="cd08414">
    <property type="entry name" value="PBP2_LTTR_aromatics_like"/>
    <property type="match status" value="1"/>
</dbReference>
<dbReference type="InterPro" id="IPR005119">
    <property type="entry name" value="LysR_subst-bd"/>
</dbReference>
<dbReference type="InterPro" id="IPR036388">
    <property type="entry name" value="WH-like_DNA-bd_sf"/>
</dbReference>
<protein>
    <submittedName>
        <fullName evidence="6">LysR family transcriptional regulator</fullName>
    </submittedName>
</protein>
<organism evidence="6 7">
    <name type="scientific">Sphingomonas morindae</name>
    <dbReference type="NCBI Taxonomy" id="1541170"/>
    <lineage>
        <taxon>Bacteria</taxon>
        <taxon>Pseudomonadati</taxon>
        <taxon>Pseudomonadota</taxon>
        <taxon>Alphaproteobacteria</taxon>
        <taxon>Sphingomonadales</taxon>
        <taxon>Sphingomonadaceae</taxon>
        <taxon>Sphingomonas</taxon>
    </lineage>
</organism>
<evidence type="ECO:0000313" key="6">
    <source>
        <dbReference type="EMBL" id="USI73144.1"/>
    </source>
</evidence>
<evidence type="ECO:0000256" key="1">
    <source>
        <dbReference type="ARBA" id="ARBA00009437"/>
    </source>
</evidence>
<dbReference type="PROSITE" id="PS50931">
    <property type="entry name" value="HTH_LYSR"/>
    <property type="match status" value="1"/>
</dbReference>
<keyword evidence="7" id="KW-1185">Reference proteome</keyword>
<dbReference type="RefSeq" id="WP_252166956.1">
    <property type="nucleotide sequence ID" value="NZ_CP084930.1"/>
</dbReference>
<dbReference type="PRINTS" id="PR00039">
    <property type="entry name" value="HTHLYSR"/>
</dbReference>
<keyword evidence="2" id="KW-0805">Transcription regulation</keyword>
<reference evidence="6" key="1">
    <citation type="journal article" date="2022" name="Toxins">
        <title>Genomic Analysis of Sphingopyxis sp. USTB-05 for Biodegrading Cyanobacterial Hepatotoxins.</title>
        <authorList>
            <person name="Liu C."/>
            <person name="Xu Q."/>
            <person name="Zhao Z."/>
            <person name="Zhang H."/>
            <person name="Liu X."/>
            <person name="Yin C."/>
            <person name="Liu Y."/>
            <person name="Yan H."/>
        </authorList>
    </citation>
    <scope>NUCLEOTIDE SEQUENCE</scope>
    <source>
        <strain evidence="6">NBD5</strain>
    </source>
</reference>
<comment type="similarity">
    <text evidence="1">Belongs to the LysR transcriptional regulatory family.</text>
</comment>
<keyword evidence="4" id="KW-0804">Transcription</keyword>
<evidence type="ECO:0000256" key="2">
    <source>
        <dbReference type="ARBA" id="ARBA00023015"/>
    </source>
</evidence>
<name>A0ABY4X8E1_9SPHN</name>
<dbReference type="Pfam" id="PF03466">
    <property type="entry name" value="LysR_substrate"/>
    <property type="match status" value="1"/>
</dbReference>
<dbReference type="Gene3D" id="1.10.10.10">
    <property type="entry name" value="Winged helix-like DNA-binding domain superfamily/Winged helix DNA-binding domain"/>
    <property type="match status" value="1"/>
</dbReference>
<dbReference type="Gene3D" id="3.40.190.10">
    <property type="entry name" value="Periplasmic binding protein-like II"/>
    <property type="match status" value="2"/>
</dbReference>
<dbReference type="PANTHER" id="PTHR30346">
    <property type="entry name" value="TRANSCRIPTIONAL DUAL REGULATOR HCAR-RELATED"/>
    <property type="match status" value="1"/>
</dbReference>
<sequence length="307" mass="32865">MDSGDIDSYTLSIMELRHLRYFVCVAEQLHFGRAAGQLGISQPPLSQQIRLLEQELGVALFERSSRRVRLTEAGTLFLDEARATLAQADRAIGAARRAQQGELGRVAIGLLPSALFAAPVSAALARFRRDHPDVHLDVGEVSLAAQRAGLSAGTLDIGLAHSHRAPRLGDAFTATRLAESAMIVALPEDHALAGETGPLALAALRDLPMVHYPYDGEGFLADLRALFERAGVEPRMGQEARELSTLLGLVAAGLGFSILPAPLRRLALDTVCYRPLADAGASTSLWLLHPFRPRPAAARLLALLQAG</sequence>
<evidence type="ECO:0000313" key="7">
    <source>
        <dbReference type="Proteomes" id="UP001056937"/>
    </source>
</evidence>